<feature type="region of interest" description="Disordered" evidence="1">
    <location>
        <begin position="1"/>
        <end position="30"/>
    </location>
</feature>
<feature type="compositionally biased region" description="Pro residues" evidence="1">
    <location>
        <begin position="20"/>
        <end position="30"/>
    </location>
</feature>
<evidence type="ECO:0000313" key="4">
    <source>
        <dbReference type="Proteomes" id="UP000825935"/>
    </source>
</evidence>
<name>A0A8T2RUX2_CERRI</name>
<comment type="caution">
    <text evidence="3">The sequence shown here is derived from an EMBL/GenBank/DDBJ whole genome shotgun (WGS) entry which is preliminary data.</text>
</comment>
<dbReference type="PANTHER" id="PTHR37247">
    <property type="entry name" value="TRANSMEMBRANE PROTEIN"/>
    <property type="match status" value="1"/>
</dbReference>
<dbReference type="EMBL" id="CM035429">
    <property type="protein sequence ID" value="KAH7299545.1"/>
    <property type="molecule type" value="Genomic_DNA"/>
</dbReference>
<evidence type="ECO:0000256" key="1">
    <source>
        <dbReference type="SAM" id="MobiDB-lite"/>
    </source>
</evidence>
<keyword evidence="2" id="KW-0472">Membrane</keyword>
<dbReference type="Proteomes" id="UP000825935">
    <property type="component" value="Chromosome 24"/>
</dbReference>
<feature type="compositionally biased region" description="Low complexity" evidence="1">
    <location>
        <begin position="1"/>
        <end position="13"/>
    </location>
</feature>
<protein>
    <submittedName>
        <fullName evidence="3">Uncharacterized protein</fullName>
    </submittedName>
</protein>
<evidence type="ECO:0000256" key="2">
    <source>
        <dbReference type="SAM" id="Phobius"/>
    </source>
</evidence>
<organism evidence="3 4">
    <name type="scientific">Ceratopteris richardii</name>
    <name type="common">Triangle waterfern</name>
    <dbReference type="NCBI Taxonomy" id="49495"/>
    <lineage>
        <taxon>Eukaryota</taxon>
        <taxon>Viridiplantae</taxon>
        <taxon>Streptophyta</taxon>
        <taxon>Embryophyta</taxon>
        <taxon>Tracheophyta</taxon>
        <taxon>Polypodiopsida</taxon>
        <taxon>Polypodiidae</taxon>
        <taxon>Polypodiales</taxon>
        <taxon>Pteridineae</taxon>
        <taxon>Pteridaceae</taxon>
        <taxon>Parkerioideae</taxon>
        <taxon>Ceratopteris</taxon>
    </lineage>
</organism>
<dbReference type="EMBL" id="CM035429">
    <property type="protein sequence ID" value="KAH7299544.1"/>
    <property type="molecule type" value="Genomic_DNA"/>
</dbReference>
<reference evidence="3" key="1">
    <citation type="submission" date="2021-08" db="EMBL/GenBank/DDBJ databases">
        <title>WGS assembly of Ceratopteris richardii.</title>
        <authorList>
            <person name="Marchant D.B."/>
            <person name="Chen G."/>
            <person name="Jenkins J."/>
            <person name="Shu S."/>
            <person name="Leebens-Mack J."/>
            <person name="Grimwood J."/>
            <person name="Schmutz J."/>
            <person name="Soltis P."/>
            <person name="Soltis D."/>
            <person name="Chen Z.-H."/>
        </authorList>
    </citation>
    <scope>NUCLEOTIDE SEQUENCE</scope>
    <source>
        <strain evidence="3">Whitten #5841</strain>
        <tissue evidence="3">Leaf</tissue>
    </source>
</reference>
<gene>
    <name evidence="3" type="ORF">KP509_24G017500</name>
</gene>
<keyword evidence="2" id="KW-0812">Transmembrane</keyword>
<accession>A0A8T2RUX2</accession>
<keyword evidence="4" id="KW-1185">Reference proteome</keyword>
<feature type="transmembrane region" description="Helical" evidence="2">
    <location>
        <begin position="116"/>
        <end position="143"/>
    </location>
</feature>
<proteinExistence type="predicted"/>
<sequence>MSTSLSLQSITTSRHQLGIPSPPPRPCLSANPWPPKSPFSLSSRSCAVRKGLLRVDCAFSRREHHLSKKGGFSDSFILELTKSLFRDLQGAVMFLLEQPKELQYLEFPSLQDAGKMAIFTMAVVMVLIVFLATVDSAFSYLVASMFRRIK</sequence>
<evidence type="ECO:0000313" key="3">
    <source>
        <dbReference type="EMBL" id="KAH7299544.1"/>
    </source>
</evidence>
<dbReference type="AlphaFoldDB" id="A0A8T2RUX2"/>
<keyword evidence="2" id="KW-1133">Transmembrane helix</keyword>
<dbReference type="OMA" id="CASIRSN"/>
<dbReference type="PANTHER" id="PTHR37247:SF1">
    <property type="entry name" value="TRANSMEMBRANE PROTEIN"/>
    <property type="match status" value="1"/>
</dbReference>
<dbReference type="OrthoDB" id="1913236at2759"/>